<dbReference type="InterPro" id="IPR035669">
    <property type="entry name" value="SGNH_plant_lipase-like"/>
</dbReference>
<sequence length="366" mass="40616">MAYFWHLTLFLTVLLNTSHVSVSFGCYTRIFSFGDSLTDTGNYLRIVGNVSRNTAARLPYGETYFHHPTGRCSDGRLLLDFIAEDIGLPFVRPYLGGNRTGYFRHGANFAVGGATAMNHSIFQEIDVPVDTRVGFLAIQVQWFKELLTLLCLKSDCREVTGNALFFVGEMGINDYNTFNAATVPFVEIKDYVPGVINAIASAVRDLIELGAQTIAVAGMIPLGCAPSYLTVFQTEKVEEYNSTTGCLNWLNEFSQYHDQLLFDELDKIGDTYPDVTIIYADYYGAYMRMILSPRQHGLKETIVSCCGGGGPYNFAFSLNCGDEGCSVCKEPSQYVSWDGLHLTDAAHKIIAQLVHSKLSCELNLNY</sequence>
<evidence type="ECO:0000256" key="3">
    <source>
        <dbReference type="ARBA" id="ARBA00022801"/>
    </source>
</evidence>
<dbReference type="InterPro" id="IPR036514">
    <property type="entry name" value="SGNH_hydro_sf"/>
</dbReference>
<dbReference type="EMBL" id="JAMQYH010000004">
    <property type="protein sequence ID" value="KAJ1689963.1"/>
    <property type="molecule type" value="Genomic_DNA"/>
</dbReference>
<keyword evidence="2 5" id="KW-0732">Signal</keyword>
<organism evidence="6 7">
    <name type="scientific">Rhynchospora breviuscula</name>
    <dbReference type="NCBI Taxonomy" id="2022672"/>
    <lineage>
        <taxon>Eukaryota</taxon>
        <taxon>Viridiplantae</taxon>
        <taxon>Streptophyta</taxon>
        <taxon>Embryophyta</taxon>
        <taxon>Tracheophyta</taxon>
        <taxon>Spermatophyta</taxon>
        <taxon>Magnoliopsida</taxon>
        <taxon>Liliopsida</taxon>
        <taxon>Poales</taxon>
        <taxon>Cyperaceae</taxon>
        <taxon>Cyperoideae</taxon>
        <taxon>Rhynchosporeae</taxon>
        <taxon>Rhynchospora</taxon>
    </lineage>
</organism>
<dbReference type="Pfam" id="PF00657">
    <property type="entry name" value="Lipase_GDSL"/>
    <property type="match status" value="1"/>
</dbReference>
<comment type="similarity">
    <text evidence="1">Belongs to the 'GDSL' lipolytic enzyme family.</text>
</comment>
<dbReference type="OrthoDB" id="615022at2759"/>
<evidence type="ECO:0000313" key="7">
    <source>
        <dbReference type="Proteomes" id="UP001151287"/>
    </source>
</evidence>
<keyword evidence="4" id="KW-0325">Glycoprotein</keyword>
<accession>A0A9Q0C9W7</accession>
<evidence type="ECO:0000256" key="2">
    <source>
        <dbReference type="ARBA" id="ARBA00022729"/>
    </source>
</evidence>
<dbReference type="Gene3D" id="3.40.50.1110">
    <property type="entry name" value="SGNH hydrolase"/>
    <property type="match status" value="1"/>
</dbReference>
<gene>
    <name evidence="6" type="ORF">LUZ63_014118</name>
</gene>
<evidence type="ECO:0000313" key="6">
    <source>
        <dbReference type="EMBL" id="KAJ1689963.1"/>
    </source>
</evidence>
<dbReference type="CDD" id="cd01837">
    <property type="entry name" value="SGNH_plant_lipase_like"/>
    <property type="match status" value="1"/>
</dbReference>
<feature type="chain" id="PRO_5040225789" evidence="5">
    <location>
        <begin position="24"/>
        <end position="366"/>
    </location>
</feature>
<protein>
    <submittedName>
        <fullName evidence="6">Uncharacterized protein</fullName>
    </submittedName>
</protein>
<reference evidence="6" key="1">
    <citation type="journal article" date="2022" name="Cell">
        <title>Repeat-based holocentromeres influence genome architecture and karyotype evolution.</title>
        <authorList>
            <person name="Hofstatter P.G."/>
            <person name="Thangavel G."/>
            <person name="Lux T."/>
            <person name="Neumann P."/>
            <person name="Vondrak T."/>
            <person name="Novak P."/>
            <person name="Zhang M."/>
            <person name="Costa L."/>
            <person name="Castellani M."/>
            <person name="Scott A."/>
            <person name="Toegelov H."/>
            <person name="Fuchs J."/>
            <person name="Mata-Sucre Y."/>
            <person name="Dias Y."/>
            <person name="Vanzela A.L.L."/>
            <person name="Huettel B."/>
            <person name="Almeida C.C.S."/>
            <person name="Simkova H."/>
            <person name="Souza G."/>
            <person name="Pedrosa-Harand A."/>
            <person name="Macas J."/>
            <person name="Mayer K.F.X."/>
            <person name="Houben A."/>
            <person name="Marques A."/>
        </authorList>
    </citation>
    <scope>NUCLEOTIDE SEQUENCE</scope>
    <source>
        <strain evidence="6">RhyBre1mFocal</strain>
    </source>
</reference>
<dbReference type="PANTHER" id="PTHR22835:SF663">
    <property type="entry name" value="LIPASE-LIKE"/>
    <property type="match status" value="1"/>
</dbReference>
<dbReference type="Proteomes" id="UP001151287">
    <property type="component" value="Unassembled WGS sequence"/>
</dbReference>
<dbReference type="SUPFAM" id="SSF52266">
    <property type="entry name" value="SGNH hydrolase"/>
    <property type="match status" value="1"/>
</dbReference>
<evidence type="ECO:0000256" key="1">
    <source>
        <dbReference type="ARBA" id="ARBA00008668"/>
    </source>
</evidence>
<dbReference type="GO" id="GO:0016788">
    <property type="term" value="F:hydrolase activity, acting on ester bonds"/>
    <property type="evidence" value="ECO:0007669"/>
    <property type="project" value="InterPro"/>
</dbReference>
<dbReference type="InterPro" id="IPR001087">
    <property type="entry name" value="GDSL"/>
</dbReference>
<name>A0A9Q0C9W7_9POAL</name>
<feature type="signal peptide" evidence="5">
    <location>
        <begin position="1"/>
        <end position="23"/>
    </location>
</feature>
<dbReference type="AlphaFoldDB" id="A0A9Q0C9W7"/>
<proteinExistence type="inferred from homology"/>
<keyword evidence="7" id="KW-1185">Reference proteome</keyword>
<evidence type="ECO:0000256" key="4">
    <source>
        <dbReference type="ARBA" id="ARBA00023180"/>
    </source>
</evidence>
<comment type="caution">
    <text evidence="6">The sequence shown here is derived from an EMBL/GenBank/DDBJ whole genome shotgun (WGS) entry which is preliminary data.</text>
</comment>
<keyword evidence="3" id="KW-0378">Hydrolase</keyword>
<evidence type="ECO:0000256" key="5">
    <source>
        <dbReference type="SAM" id="SignalP"/>
    </source>
</evidence>
<dbReference type="PANTHER" id="PTHR22835">
    <property type="entry name" value="ZINC FINGER FYVE DOMAIN CONTAINING PROTEIN"/>
    <property type="match status" value="1"/>
</dbReference>